<sequence>MKWSKTKSTLESFLCEKLKGRIHIHATVYRKFHDSPARVWITRDGKEILSASDVTYSVEYEKLYQQIKGDKTIPYNPDWNIMFQSAERQELLKAGDEAEQILTNQNIFESYHLYEPLMTYSSLSIEEAWNSENVMIKAFSMFDRRVGKRRLKQFTLTQDTHPLIVDFYKIRCDVEGIQKRLESS</sequence>
<gene>
    <name evidence="1" type="ORF">SAMN05880501_12324</name>
</gene>
<dbReference type="Proteomes" id="UP000219636">
    <property type="component" value="Unassembled WGS sequence"/>
</dbReference>
<dbReference type="AlphaFoldDB" id="A0A285TY62"/>
<name>A0A285TY62_9BACL</name>
<proteinExistence type="predicted"/>
<reference evidence="2" key="1">
    <citation type="submission" date="2017-08" db="EMBL/GenBank/DDBJ databases">
        <authorList>
            <person name="Varghese N."/>
            <person name="Submissions S."/>
        </authorList>
    </citation>
    <scope>NUCLEOTIDE SEQUENCE [LARGE SCALE GENOMIC DNA]</scope>
    <source>
        <strain evidence="2">JC22</strain>
    </source>
</reference>
<dbReference type="Pfam" id="PF25753">
    <property type="entry name" value="SF0329"/>
    <property type="match status" value="1"/>
</dbReference>
<evidence type="ECO:0000313" key="2">
    <source>
        <dbReference type="Proteomes" id="UP000219636"/>
    </source>
</evidence>
<keyword evidence="2" id="KW-1185">Reference proteome</keyword>
<evidence type="ECO:0000313" key="1">
    <source>
        <dbReference type="EMBL" id="SOC27565.1"/>
    </source>
</evidence>
<accession>A0A285TY62</accession>
<dbReference type="InterPro" id="IPR057955">
    <property type="entry name" value="SF0329-like"/>
</dbReference>
<dbReference type="EMBL" id="OBMQ01000023">
    <property type="protein sequence ID" value="SOC27565.1"/>
    <property type="molecule type" value="Genomic_DNA"/>
</dbReference>
<protein>
    <submittedName>
        <fullName evidence="1">Uncharacterized protein</fullName>
    </submittedName>
</protein>
<dbReference type="RefSeq" id="WP_097075379.1">
    <property type="nucleotide sequence ID" value="NZ_OBMQ01000023.1"/>
</dbReference>
<organism evidence="1 2">
    <name type="scientific">Ureibacillus xyleni</name>
    <dbReference type="NCBI Taxonomy" id="614648"/>
    <lineage>
        <taxon>Bacteria</taxon>
        <taxon>Bacillati</taxon>
        <taxon>Bacillota</taxon>
        <taxon>Bacilli</taxon>
        <taxon>Bacillales</taxon>
        <taxon>Caryophanaceae</taxon>
        <taxon>Ureibacillus</taxon>
    </lineage>
</organism>
<dbReference type="OrthoDB" id="9815878at2"/>